<organism evidence="2 3">
    <name type="scientific">Brachybacterium huguangmaarense</name>
    <dbReference type="NCBI Taxonomy" id="1652028"/>
    <lineage>
        <taxon>Bacteria</taxon>
        <taxon>Bacillati</taxon>
        <taxon>Actinomycetota</taxon>
        <taxon>Actinomycetes</taxon>
        <taxon>Micrococcales</taxon>
        <taxon>Dermabacteraceae</taxon>
        <taxon>Brachybacterium</taxon>
    </lineage>
</organism>
<gene>
    <name evidence="2" type="ORF">BRM3_13730</name>
</gene>
<name>A0ABY6G0C4_9MICO</name>
<evidence type="ECO:0000259" key="1">
    <source>
        <dbReference type="SMART" id="SM00858"/>
    </source>
</evidence>
<reference evidence="2" key="1">
    <citation type="submission" date="2022-10" db="EMBL/GenBank/DDBJ databases">
        <title>Whole-Genome Sequencing of Brachybacterium huguangmaarense BRM-3, Isolated from Betula schmidtii.</title>
        <authorList>
            <person name="Haam D."/>
        </authorList>
    </citation>
    <scope>NUCLEOTIDE SEQUENCE</scope>
    <source>
        <strain evidence="2">BRM-3</strain>
    </source>
</reference>
<dbReference type="InterPro" id="IPR013974">
    <property type="entry name" value="SAF"/>
</dbReference>
<dbReference type="Pfam" id="PF08666">
    <property type="entry name" value="SAF"/>
    <property type="match status" value="1"/>
</dbReference>
<dbReference type="RefSeq" id="WP_263593853.1">
    <property type="nucleotide sequence ID" value="NZ_CP107020.1"/>
</dbReference>
<dbReference type="SMART" id="SM00858">
    <property type="entry name" value="SAF"/>
    <property type="match status" value="1"/>
</dbReference>
<sequence length="210" mass="21258">MPRLLSPDRLRDLRRALRRRRRMLTLLLLLAVAALVLPAFAPASSHTVPVVTAARDLPAGHVLGPGDLEVADVAAELAPDAALAEPASAQGRRLTTAVPAGAAVAASSLRDADDPGTAAGLDVIAVPVDTSLVPYLTAGSRVRVLASTADPGVTRSLPATVVEDAEAEGSIAPGGDPGATTTALLAVEPADSAEVAQATREGWVVVAVVR</sequence>
<protein>
    <submittedName>
        <fullName evidence="2">SAF domain-containing protein</fullName>
    </submittedName>
</protein>
<evidence type="ECO:0000313" key="3">
    <source>
        <dbReference type="Proteomes" id="UP001164305"/>
    </source>
</evidence>
<accession>A0ABY6G0C4</accession>
<proteinExistence type="predicted"/>
<dbReference type="EMBL" id="CP107020">
    <property type="protein sequence ID" value="UYG16640.1"/>
    <property type="molecule type" value="Genomic_DNA"/>
</dbReference>
<feature type="domain" description="SAF" evidence="1">
    <location>
        <begin position="48"/>
        <end position="110"/>
    </location>
</feature>
<dbReference type="CDD" id="cd11614">
    <property type="entry name" value="SAF_CpaB_FlgA_like"/>
    <property type="match status" value="1"/>
</dbReference>
<dbReference type="Proteomes" id="UP001164305">
    <property type="component" value="Chromosome"/>
</dbReference>
<keyword evidence="3" id="KW-1185">Reference proteome</keyword>
<evidence type="ECO:0000313" key="2">
    <source>
        <dbReference type="EMBL" id="UYG16640.1"/>
    </source>
</evidence>